<feature type="non-terminal residue" evidence="1">
    <location>
        <position position="1"/>
    </location>
</feature>
<proteinExistence type="predicted"/>
<organism evidence="1">
    <name type="scientific">marine sediment metagenome</name>
    <dbReference type="NCBI Taxonomy" id="412755"/>
    <lineage>
        <taxon>unclassified sequences</taxon>
        <taxon>metagenomes</taxon>
        <taxon>ecological metagenomes</taxon>
    </lineage>
</organism>
<evidence type="ECO:0000313" key="1">
    <source>
        <dbReference type="EMBL" id="GAH81194.1"/>
    </source>
</evidence>
<dbReference type="EMBL" id="BARU01038125">
    <property type="protein sequence ID" value="GAH81194.1"/>
    <property type="molecule type" value="Genomic_DNA"/>
</dbReference>
<reference evidence="1" key="1">
    <citation type="journal article" date="2014" name="Front. Microbiol.">
        <title>High frequency of phylogenetically diverse reductive dehalogenase-homologous genes in deep subseafloor sedimentary metagenomes.</title>
        <authorList>
            <person name="Kawai M."/>
            <person name="Futagami T."/>
            <person name="Toyoda A."/>
            <person name="Takaki Y."/>
            <person name="Nishi S."/>
            <person name="Hori S."/>
            <person name="Arai W."/>
            <person name="Tsubouchi T."/>
            <person name="Morono Y."/>
            <person name="Uchiyama I."/>
            <person name="Ito T."/>
            <person name="Fujiyama A."/>
            <person name="Inagaki F."/>
            <person name="Takami H."/>
        </authorList>
    </citation>
    <scope>NUCLEOTIDE SEQUENCE</scope>
    <source>
        <strain evidence="1">Expedition CK06-06</strain>
    </source>
</reference>
<accession>X1JSD6</accession>
<protein>
    <submittedName>
        <fullName evidence="1">Uncharacterized protein</fullName>
    </submittedName>
</protein>
<name>X1JSD6_9ZZZZ</name>
<comment type="caution">
    <text evidence="1">The sequence shown here is derived from an EMBL/GenBank/DDBJ whole genome shotgun (WGS) entry which is preliminary data.</text>
</comment>
<gene>
    <name evidence="1" type="ORF">S03H2_59302</name>
</gene>
<sequence length="29" mass="3425">QAIRPWSDLRELAYKSPLYVKEAKMDSDN</sequence>
<dbReference type="AlphaFoldDB" id="X1JSD6"/>